<name>D1AL70_SEBTE</name>
<dbReference type="GO" id="GO:0033468">
    <property type="term" value="P:CMP-keto-3-deoxy-D-manno-octulosonic acid biosynthetic process"/>
    <property type="evidence" value="ECO:0007669"/>
    <property type="project" value="UniProtKB-UniRule"/>
</dbReference>
<dbReference type="NCBIfam" id="TIGR00466">
    <property type="entry name" value="kdsB"/>
    <property type="match status" value="1"/>
</dbReference>
<comment type="subcellular location">
    <subcellularLocation>
        <location evidence="5">Cytoplasm</location>
    </subcellularLocation>
    <subcellularLocation>
        <location evidence="1">Membrane</location>
    </subcellularLocation>
</comment>
<comment type="pathway">
    <text evidence="5">Bacterial outer membrane biogenesis; lipopolysaccharide biosynthesis.</text>
</comment>
<dbReference type="GO" id="GO:0008690">
    <property type="term" value="F:3-deoxy-manno-octulosonate cytidylyltransferase activity"/>
    <property type="evidence" value="ECO:0007669"/>
    <property type="project" value="UniProtKB-UniRule"/>
</dbReference>
<dbReference type="InterPro" id="IPR003329">
    <property type="entry name" value="Cytidylyl_trans"/>
</dbReference>
<comment type="similarity">
    <text evidence="5">Belongs to the KdsB family.</text>
</comment>
<protein>
    <recommendedName>
        <fullName evidence="5">3-deoxy-manno-octulosonate cytidylyltransferase</fullName>
        <ecNumber evidence="5">2.7.7.38</ecNumber>
    </recommendedName>
    <alternativeName>
        <fullName evidence="5">CMP-2-keto-3-deoxyoctulosonic acid synthase</fullName>
        <shortName evidence="5">CKS</shortName>
        <shortName evidence="5">CMP-KDO synthase</shortName>
    </alternativeName>
</protein>
<dbReference type="PANTHER" id="PTHR42866:SF2">
    <property type="entry name" value="3-DEOXY-MANNO-OCTULOSONATE CYTIDYLYLTRANSFERASE, MITOCHONDRIAL"/>
    <property type="match status" value="1"/>
</dbReference>
<dbReference type="PANTHER" id="PTHR42866">
    <property type="entry name" value="3-DEOXY-MANNO-OCTULOSONATE CYTIDYLYLTRANSFERASE"/>
    <property type="match status" value="1"/>
</dbReference>
<comment type="catalytic activity">
    <reaction evidence="5">
        <text>3-deoxy-alpha-D-manno-oct-2-ulosonate + CTP = CMP-3-deoxy-beta-D-manno-octulosonate + diphosphate</text>
        <dbReference type="Rhea" id="RHEA:23448"/>
        <dbReference type="ChEBI" id="CHEBI:33019"/>
        <dbReference type="ChEBI" id="CHEBI:37563"/>
        <dbReference type="ChEBI" id="CHEBI:85986"/>
        <dbReference type="ChEBI" id="CHEBI:85987"/>
        <dbReference type="EC" id="2.7.7.38"/>
    </reaction>
</comment>
<organism evidence="6 7">
    <name type="scientific">Sebaldella termitidis (strain ATCC 33386 / NCTC 11300)</name>
    <dbReference type="NCBI Taxonomy" id="526218"/>
    <lineage>
        <taxon>Bacteria</taxon>
        <taxon>Fusobacteriati</taxon>
        <taxon>Fusobacteriota</taxon>
        <taxon>Fusobacteriia</taxon>
        <taxon>Fusobacteriales</taxon>
        <taxon>Leptotrichiaceae</taxon>
        <taxon>Sebaldella</taxon>
    </lineage>
</organism>
<reference evidence="7" key="1">
    <citation type="submission" date="2009-09" db="EMBL/GenBank/DDBJ databases">
        <title>The complete chromosome of Sebaldella termitidis ATCC 33386.</title>
        <authorList>
            <consortium name="US DOE Joint Genome Institute (JGI-PGF)"/>
            <person name="Lucas S."/>
            <person name="Copeland A."/>
            <person name="Lapidus A."/>
            <person name="Glavina del Rio T."/>
            <person name="Dalin E."/>
            <person name="Tice H."/>
            <person name="Bruce D."/>
            <person name="Goodwin L."/>
            <person name="Pitluck S."/>
            <person name="Kyrpides N."/>
            <person name="Mavromatis K."/>
            <person name="Ivanova N."/>
            <person name="Mikhailova N."/>
            <person name="Sims D."/>
            <person name="Meincke L."/>
            <person name="Brettin T."/>
            <person name="Detter J.C."/>
            <person name="Han C."/>
            <person name="Larimer F."/>
            <person name="Land M."/>
            <person name="Hauser L."/>
            <person name="Markowitz V."/>
            <person name="Cheng J.F."/>
            <person name="Hugenholtz P."/>
            <person name="Woyke T."/>
            <person name="Wu D."/>
            <person name="Eisen J.A."/>
        </authorList>
    </citation>
    <scope>NUCLEOTIDE SEQUENCE [LARGE SCALE GENOMIC DNA]</scope>
    <source>
        <strain evidence="7">ATCC 33386 / NCTC 11300</strain>
    </source>
</reference>
<keyword evidence="7" id="KW-1185">Reference proteome</keyword>
<evidence type="ECO:0000256" key="4">
    <source>
        <dbReference type="ARBA" id="ARBA00022985"/>
    </source>
</evidence>
<dbReference type="EC" id="2.7.7.38" evidence="5"/>
<dbReference type="NCBIfam" id="NF009905">
    <property type="entry name" value="PRK13368.1"/>
    <property type="match status" value="1"/>
</dbReference>
<dbReference type="CDD" id="cd02517">
    <property type="entry name" value="CMP-KDO-Synthetase"/>
    <property type="match status" value="1"/>
</dbReference>
<dbReference type="Pfam" id="PF02348">
    <property type="entry name" value="CTP_transf_3"/>
    <property type="match status" value="1"/>
</dbReference>
<dbReference type="NCBIfam" id="NF003952">
    <property type="entry name" value="PRK05450.1-5"/>
    <property type="match status" value="1"/>
</dbReference>
<evidence type="ECO:0000313" key="6">
    <source>
        <dbReference type="EMBL" id="ACZ09213.1"/>
    </source>
</evidence>
<dbReference type="RefSeq" id="WP_012861807.1">
    <property type="nucleotide sequence ID" value="NC_013517.1"/>
</dbReference>
<reference evidence="6 7" key="2">
    <citation type="journal article" date="2010" name="Stand. Genomic Sci.">
        <title>Complete genome sequence of Sebaldella termitidis type strain (NCTC 11300).</title>
        <authorList>
            <person name="Harmon-Smith M."/>
            <person name="Celia L."/>
            <person name="Chertkov O."/>
            <person name="Lapidus A."/>
            <person name="Copeland A."/>
            <person name="Glavina Del Rio T."/>
            <person name="Nolan M."/>
            <person name="Lucas S."/>
            <person name="Tice H."/>
            <person name="Cheng J.F."/>
            <person name="Han C."/>
            <person name="Detter J.C."/>
            <person name="Bruce D."/>
            <person name="Goodwin L."/>
            <person name="Pitluck S."/>
            <person name="Pati A."/>
            <person name="Liolios K."/>
            <person name="Ivanova N."/>
            <person name="Mavromatis K."/>
            <person name="Mikhailova N."/>
            <person name="Chen A."/>
            <person name="Palaniappan K."/>
            <person name="Land M."/>
            <person name="Hauser L."/>
            <person name="Chang Y.J."/>
            <person name="Jeffries C.D."/>
            <person name="Brettin T."/>
            <person name="Goker M."/>
            <person name="Beck B."/>
            <person name="Bristow J."/>
            <person name="Eisen J.A."/>
            <person name="Markowitz V."/>
            <person name="Hugenholtz P."/>
            <person name="Kyrpides N.C."/>
            <person name="Klenk H.P."/>
            <person name="Chen F."/>
        </authorList>
    </citation>
    <scope>NUCLEOTIDE SEQUENCE [LARGE SCALE GENOMIC DNA]</scope>
    <source>
        <strain evidence="7">ATCC 33386 / NCTC 11300</strain>
    </source>
</reference>
<evidence type="ECO:0000256" key="2">
    <source>
        <dbReference type="ARBA" id="ARBA00022679"/>
    </source>
</evidence>
<dbReference type="KEGG" id="str:Sterm_2360"/>
<dbReference type="AlphaFoldDB" id="D1AL70"/>
<keyword evidence="2 5" id="KW-0808">Transferase</keyword>
<dbReference type="Proteomes" id="UP000000845">
    <property type="component" value="Chromosome"/>
</dbReference>
<comment type="function">
    <text evidence="5">Activates KDO (a required 8-carbon sugar) for incorporation into bacterial lipopolysaccharide in Gram-negative bacteria.</text>
</comment>
<dbReference type="FunFam" id="3.90.550.10:FF:000011">
    <property type="entry name" value="3-deoxy-manno-octulosonate cytidylyltransferase"/>
    <property type="match status" value="1"/>
</dbReference>
<gene>
    <name evidence="5" type="primary">kdsB</name>
    <name evidence="6" type="ordered locus">Sterm_2360</name>
</gene>
<dbReference type="GO" id="GO:0009103">
    <property type="term" value="P:lipopolysaccharide biosynthetic process"/>
    <property type="evidence" value="ECO:0007669"/>
    <property type="project" value="UniProtKB-UniRule"/>
</dbReference>
<dbReference type="NCBIfam" id="NF003950">
    <property type="entry name" value="PRK05450.1-3"/>
    <property type="match status" value="1"/>
</dbReference>
<keyword evidence="5" id="KW-0963">Cytoplasm</keyword>
<evidence type="ECO:0000256" key="3">
    <source>
        <dbReference type="ARBA" id="ARBA00022695"/>
    </source>
</evidence>
<accession>D1AL70</accession>
<dbReference type="eggNOG" id="COG1212">
    <property type="taxonomic scope" value="Bacteria"/>
</dbReference>
<evidence type="ECO:0000256" key="1">
    <source>
        <dbReference type="ARBA" id="ARBA00004370"/>
    </source>
</evidence>
<sequence length="247" mass="28501">MKILGVIPARYASSRFNGKPLELICGKPMIEWVYKRSIKSELDDVVVATDDKRIFDTVADFGGKAVMTRDDHVNGTSRIQEVIGFDEYKDFEFIINIQGDEPIIDPESINILVNKYKTEKAEIITLKEEIKCSLDKENPNVVKVITDFSDNALYFSRSLIPYMRNADDDFIYYRHVGIYGYTSKVLNNMDNMKDGVLEHIESLEQLRFLENDYKIKVYETKSTVKGVDTKEDLLEVEEIIKKNNITL</sequence>
<dbReference type="InterPro" id="IPR004528">
    <property type="entry name" value="KdsB"/>
</dbReference>
<keyword evidence="4 5" id="KW-0448">Lipopolysaccharide biosynthesis</keyword>
<dbReference type="UniPathway" id="UPA00030"/>
<dbReference type="SUPFAM" id="SSF53448">
    <property type="entry name" value="Nucleotide-diphospho-sugar transferases"/>
    <property type="match status" value="1"/>
</dbReference>
<dbReference type="GO" id="GO:0005829">
    <property type="term" value="C:cytosol"/>
    <property type="evidence" value="ECO:0007669"/>
    <property type="project" value="TreeGrafter"/>
</dbReference>
<dbReference type="HOGENOM" id="CLU_065038_0_1_0"/>
<dbReference type="STRING" id="526218.Sterm_2360"/>
<dbReference type="UniPathway" id="UPA00358">
    <property type="reaction ID" value="UER00476"/>
</dbReference>
<keyword evidence="3 5" id="KW-0548">Nucleotidyltransferase</keyword>
<comment type="pathway">
    <text evidence="5">Nucleotide-sugar biosynthesis; CMP-3-deoxy-D-manno-octulosonate biosynthesis; CMP-3-deoxy-D-manno-octulosonate from 3-deoxy-D-manno-octulosonate and CTP: step 1/1.</text>
</comment>
<proteinExistence type="inferred from homology"/>
<dbReference type="HAMAP" id="MF_00057">
    <property type="entry name" value="KdsB"/>
    <property type="match status" value="1"/>
</dbReference>
<evidence type="ECO:0000313" key="7">
    <source>
        <dbReference type="Proteomes" id="UP000000845"/>
    </source>
</evidence>
<dbReference type="Gene3D" id="3.90.550.10">
    <property type="entry name" value="Spore Coat Polysaccharide Biosynthesis Protein SpsA, Chain A"/>
    <property type="match status" value="1"/>
</dbReference>
<evidence type="ECO:0000256" key="5">
    <source>
        <dbReference type="HAMAP-Rule" id="MF_00057"/>
    </source>
</evidence>
<dbReference type="InterPro" id="IPR029044">
    <property type="entry name" value="Nucleotide-diphossugar_trans"/>
</dbReference>
<dbReference type="GO" id="GO:0016020">
    <property type="term" value="C:membrane"/>
    <property type="evidence" value="ECO:0007669"/>
    <property type="project" value="UniProtKB-SubCell"/>
</dbReference>
<dbReference type="EMBL" id="CP001739">
    <property type="protein sequence ID" value="ACZ09213.1"/>
    <property type="molecule type" value="Genomic_DNA"/>
</dbReference>